<dbReference type="AlphaFoldDB" id="A0A1X2I1E5"/>
<comment type="caution">
    <text evidence="15">The sequence shown here is derived from an EMBL/GenBank/DDBJ whole genome shotgun (WGS) entry which is preliminary data.</text>
</comment>
<sequence>MGGQKRFYYAVQKGHRQGVYSTWDECRSNVHGFSGAKYKKFNTKEEAESFANQQPSSSSSSSSSNYDAYSSSSKRSSSSYPSYSSSSYYRDDDDYPPPRRYNTTVASPSRSPTFNYSYSTKRKRSVEDDDPPSMAAATTAPGKAIKLENKAIKVESSHPNRSSSSISSSSSNKVVYTDGASRGNGRVGAKAGYGVWWGDGDARNVSGPLEGKRQTNQRAEATAILKVLEQTQHMNDGLEIHTDSQYCIKAMTEWHKGWIKKGWKSSTGDDVQNRDLFEPMLRLVNSRQGKTKFVYVPGHKGIYGNERADALAVAGAESQSFKVKKEE</sequence>
<comment type="cofactor">
    <cofactor evidence="2 12">
        <name>Mg(2+)</name>
        <dbReference type="ChEBI" id="CHEBI:18420"/>
    </cofactor>
</comment>
<dbReference type="InterPro" id="IPR009027">
    <property type="entry name" value="Ribosomal_bL9/RNase_H1_N"/>
</dbReference>
<dbReference type="Gene3D" id="3.30.420.10">
    <property type="entry name" value="Ribonuclease H-like superfamily/Ribonuclease H"/>
    <property type="match status" value="1"/>
</dbReference>
<evidence type="ECO:0000256" key="5">
    <source>
        <dbReference type="ARBA" id="ARBA00012180"/>
    </source>
</evidence>
<dbReference type="GO" id="GO:0003676">
    <property type="term" value="F:nucleic acid binding"/>
    <property type="evidence" value="ECO:0007669"/>
    <property type="project" value="UniProtKB-UniRule"/>
</dbReference>
<evidence type="ECO:0000256" key="13">
    <source>
        <dbReference type="SAM" id="MobiDB-lite"/>
    </source>
</evidence>
<dbReference type="InterPro" id="IPR002156">
    <property type="entry name" value="RNaseH_domain"/>
</dbReference>
<dbReference type="GO" id="GO:0043137">
    <property type="term" value="P:DNA replication, removal of RNA primer"/>
    <property type="evidence" value="ECO:0007669"/>
    <property type="project" value="TreeGrafter"/>
</dbReference>
<keyword evidence="8 12" id="KW-0479">Metal-binding</keyword>
<evidence type="ECO:0000259" key="14">
    <source>
        <dbReference type="PROSITE" id="PS50879"/>
    </source>
</evidence>
<dbReference type="CDD" id="cd09280">
    <property type="entry name" value="RNase_HI_eukaryote_like"/>
    <property type="match status" value="1"/>
</dbReference>
<feature type="region of interest" description="Disordered" evidence="13">
    <location>
        <begin position="45"/>
        <end position="142"/>
    </location>
</feature>
<protein>
    <recommendedName>
        <fullName evidence="6 12">Ribonuclease H</fullName>
        <shortName evidence="12">RNase H</shortName>
        <ecNumber evidence="5 12">3.1.26.4</ecNumber>
    </recommendedName>
</protein>
<dbReference type="EC" id="3.1.26.4" evidence="5 12"/>
<keyword evidence="16" id="KW-1185">Reference proteome</keyword>
<dbReference type="PANTHER" id="PTHR10642:SF26">
    <property type="entry name" value="RIBONUCLEASE H1"/>
    <property type="match status" value="1"/>
</dbReference>
<evidence type="ECO:0000256" key="10">
    <source>
        <dbReference type="ARBA" id="ARBA00022801"/>
    </source>
</evidence>
<evidence type="ECO:0000256" key="4">
    <source>
        <dbReference type="ARBA" id="ARBA00005300"/>
    </source>
</evidence>
<keyword evidence="10 12" id="KW-0378">Hydrolase</keyword>
<comment type="similarity">
    <text evidence="4 12">Belongs to the RNase H family.</text>
</comment>
<dbReference type="SUPFAM" id="SSF53098">
    <property type="entry name" value="Ribonuclease H-like"/>
    <property type="match status" value="1"/>
</dbReference>
<evidence type="ECO:0000256" key="9">
    <source>
        <dbReference type="ARBA" id="ARBA00022759"/>
    </source>
</evidence>
<evidence type="ECO:0000256" key="3">
    <source>
        <dbReference type="ARBA" id="ARBA00004065"/>
    </source>
</evidence>
<dbReference type="PROSITE" id="PS50879">
    <property type="entry name" value="RNASE_H_1"/>
    <property type="match status" value="1"/>
</dbReference>
<dbReference type="Pfam" id="PF01693">
    <property type="entry name" value="Cauli_VI"/>
    <property type="match status" value="1"/>
</dbReference>
<dbReference type="FunFam" id="3.40.970.10:FF:000002">
    <property type="entry name" value="Ribonuclease H"/>
    <property type="match status" value="1"/>
</dbReference>
<dbReference type="InterPro" id="IPR050092">
    <property type="entry name" value="RNase_H"/>
</dbReference>
<dbReference type="STRING" id="90262.A0A1X2I1E5"/>
<keyword evidence="9 12" id="KW-0255">Endonuclease</keyword>
<comment type="function">
    <text evidence="3 12">Endonuclease that specifically degrades the RNA of RNA-DNA hybrids.</text>
</comment>
<feature type="compositionally biased region" description="Low complexity" evidence="13">
    <location>
        <begin position="55"/>
        <end position="88"/>
    </location>
</feature>
<reference evidence="15 16" key="1">
    <citation type="submission" date="2016-07" db="EMBL/GenBank/DDBJ databases">
        <title>Pervasive Adenine N6-methylation of Active Genes in Fungi.</title>
        <authorList>
            <consortium name="DOE Joint Genome Institute"/>
            <person name="Mondo S.J."/>
            <person name="Dannebaum R.O."/>
            <person name="Kuo R.C."/>
            <person name="Labutti K."/>
            <person name="Haridas S."/>
            <person name="Kuo A."/>
            <person name="Salamov A."/>
            <person name="Ahrendt S.R."/>
            <person name="Lipzen A."/>
            <person name="Sullivan W."/>
            <person name="Andreopoulos W.B."/>
            <person name="Clum A."/>
            <person name="Lindquist E."/>
            <person name="Daum C."/>
            <person name="Ramamoorthy G.K."/>
            <person name="Gryganskyi A."/>
            <person name="Culley D."/>
            <person name="Magnuson J.K."/>
            <person name="James T.Y."/>
            <person name="O'Malley M.A."/>
            <person name="Stajich J.E."/>
            <person name="Spatafora J.W."/>
            <person name="Visel A."/>
            <person name="Grigoriev I.V."/>
        </authorList>
    </citation>
    <scope>NUCLEOTIDE SEQUENCE [LARGE SCALE GENOMIC DNA]</scope>
    <source>
        <strain evidence="15 16">NRRL 1336</strain>
    </source>
</reference>
<dbReference type="EMBL" id="MCGE01000036">
    <property type="protein sequence ID" value="ORZ07126.1"/>
    <property type="molecule type" value="Genomic_DNA"/>
</dbReference>
<evidence type="ECO:0000256" key="11">
    <source>
        <dbReference type="ARBA" id="ARBA00022842"/>
    </source>
</evidence>
<accession>A0A1X2I1E5</accession>
<evidence type="ECO:0000256" key="8">
    <source>
        <dbReference type="ARBA" id="ARBA00022723"/>
    </source>
</evidence>
<organism evidence="15 16">
    <name type="scientific">Absidia repens</name>
    <dbReference type="NCBI Taxonomy" id="90262"/>
    <lineage>
        <taxon>Eukaryota</taxon>
        <taxon>Fungi</taxon>
        <taxon>Fungi incertae sedis</taxon>
        <taxon>Mucoromycota</taxon>
        <taxon>Mucoromycotina</taxon>
        <taxon>Mucoromycetes</taxon>
        <taxon>Mucorales</taxon>
        <taxon>Cunninghamellaceae</taxon>
        <taxon>Absidia</taxon>
    </lineage>
</organism>
<feature type="compositionally biased region" description="Low complexity" evidence="13">
    <location>
        <begin position="159"/>
        <end position="171"/>
    </location>
</feature>
<dbReference type="InterPro" id="IPR037056">
    <property type="entry name" value="RNase_H1_N_sf"/>
</dbReference>
<evidence type="ECO:0000256" key="12">
    <source>
        <dbReference type="PIRNR" id="PIRNR036852"/>
    </source>
</evidence>
<dbReference type="Gene3D" id="3.40.970.10">
    <property type="entry name" value="Ribonuclease H1, N-terminal domain"/>
    <property type="match status" value="1"/>
</dbReference>
<evidence type="ECO:0000256" key="6">
    <source>
        <dbReference type="ARBA" id="ARBA00017721"/>
    </source>
</evidence>
<comment type="catalytic activity">
    <reaction evidence="1 12">
        <text>Endonucleolytic cleavage to 5'-phosphomonoester.</text>
        <dbReference type="EC" id="3.1.26.4"/>
    </reaction>
</comment>
<dbReference type="GO" id="GO:0000287">
    <property type="term" value="F:magnesium ion binding"/>
    <property type="evidence" value="ECO:0007669"/>
    <property type="project" value="UniProtKB-UniRule"/>
</dbReference>
<feature type="compositionally biased region" description="Polar residues" evidence="13">
    <location>
        <begin position="102"/>
        <end position="119"/>
    </location>
</feature>
<keyword evidence="11 12" id="KW-0460">Magnesium</keyword>
<dbReference type="InterPro" id="IPR036397">
    <property type="entry name" value="RNaseH_sf"/>
</dbReference>
<dbReference type="InterPro" id="IPR012337">
    <property type="entry name" value="RNaseH-like_sf"/>
</dbReference>
<evidence type="ECO:0000256" key="1">
    <source>
        <dbReference type="ARBA" id="ARBA00000077"/>
    </source>
</evidence>
<evidence type="ECO:0000256" key="2">
    <source>
        <dbReference type="ARBA" id="ARBA00001946"/>
    </source>
</evidence>
<gene>
    <name evidence="15" type="ORF">BCR42DRAFT_426398</name>
</gene>
<evidence type="ECO:0000313" key="16">
    <source>
        <dbReference type="Proteomes" id="UP000193560"/>
    </source>
</evidence>
<dbReference type="PANTHER" id="PTHR10642">
    <property type="entry name" value="RIBONUCLEASE H1"/>
    <property type="match status" value="1"/>
</dbReference>
<dbReference type="Pfam" id="PF00075">
    <property type="entry name" value="RNase_H"/>
    <property type="match status" value="1"/>
</dbReference>
<dbReference type="SUPFAM" id="SSF55658">
    <property type="entry name" value="L9 N-domain-like"/>
    <property type="match status" value="1"/>
</dbReference>
<feature type="region of interest" description="Disordered" evidence="13">
    <location>
        <begin position="154"/>
        <end position="173"/>
    </location>
</feature>
<proteinExistence type="inferred from homology"/>
<feature type="domain" description="RNase H type-1" evidence="14">
    <location>
        <begin position="169"/>
        <end position="317"/>
    </location>
</feature>
<keyword evidence="7 12" id="KW-0540">Nuclease</keyword>
<dbReference type="InterPro" id="IPR017067">
    <property type="entry name" value="RNase_H1_euk"/>
</dbReference>
<evidence type="ECO:0000313" key="15">
    <source>
        <dbReference type="EMBL" id="ORZ07126.1"/>
    </source>
</evidence>
<dbReference type="InterPro" id="IPR011320">
    <property type="entry name" value="RNase_H1_N"/>
</dbReference>
<dbReference type="GO" id="GO:0004523">
    <property type="term" value="F:RNA-DNA hybrid ribonuclease activity"/>
    <property type="evidence" value="ECO:0007669"/>
    <property type="project" value="UniProtKB-UniRule"/>
</dbReference>
<dbReference type="PIRSF" id="PIRSF036852">
    <property type="entry name" value="Ribonuclease_H1_euk"/>
    <property type="match status" value="1"/>
</dbReference>
<name>A0A1X2I1E5_9FUNG</name>
<evidence type="ECO:0000256" key="7">
    <source>
        <dbReference type="ARBA" id="ARBA00022722"/>
    </source>
</evidence>
<dbReference type="Proteomes" id="UP000193560">
    <property type="component" value="Unassembled WGS sequence"/>
</dbReference>
<dbReference type="FunFam" id="3.30.420.10:FF:000115">
    <property type="entry name" value="Ribonuclease H"/>
    <property type="match status" value="1"/>
</dbReference>
<dbReference type="OrthoDB" id="128665at2759"/>